<dbReference type="RefSeq" id="WP_169657777.1">
    <property type="nucleotide sequence ID" value="NZ_JABANE010000042.1"/>
</dbReference>
<feature type="transmembrane region" description="Helical" evidence="6">
    <location>
        <begin position="366"/>
        <end position="387"/>
    </location>
</feature>
<dbReference type="InterPro" id="IPR030191">
    <property type="entry name" value="CodB"/>
</dbReference>
<evidence type="ECO:0000256" key="2">
    <source>
        <dbReference type="ARBA" id="ARBA00008974"/>
    </source>
</evidence>
<comment type="subcellular location">
    <subcellularLocation>
        <location evidence="1">Membrane</location>
        <topology evidence="1">Multi-pass membrane protein</topology>
    </subcellularLocation>
</comment>
<keyword evidence="4 6" id="KW-1133">Transmembrane helix</keyword>
<evidence type="ECO:0000256" key="6">
    <source>
        <dbReference type="SAM" id="Phobius"/>
    </source>
</evidence>
<dbReference type="Proteomes" id="UP000576082">
    <property type="component" value="Unassembled WGS sequence"/>
</dbReference>
<dbReference type="PANTHER" id="PTHR30569">
    <property type="entry name" value="CYTOSINE TRANSPORTER CODB"/>
    <property type="match status" value="1"/>
</dbReference>
<protein>
    <recommendedName>
        <fullName evidence="9">Cytosine permease</fullName>
    </recommendedName>
</protein>
<comment type="caution">
    <text evidence="7">The sequence shown here is derived from an EMBL/GenBank/DDBJ whole genome shotgun (WGS) entry which is preliminary data.</text>
</comment>
<dbReference type="EMBL" id="JABANE010000042">
    <property type="protein sequence ID" value="NME69504.1"/>
    <property type="molecule type" value="Genomic_DNA"/>
</dbReference>
<feature type="transmembrane region" description="Helical" evidence="6">
    <location>
        <begin position="332"/>
        <end position="354"/>
    </location>
</feature>
<keyword evidence="8" id="KW-1185">Reference proteome</keyword>
<evidence type="ECO:0000256" key="3">
    <source>
        <dbReference type="ARBA" id="ARBA00022692"/>
    </source>
</evidence>
<evidence type="ECO:0000256" key="4">
    <source>
        <dbReference type="ARBA" id="ARBA00022989"/>
    </source>
</evidence>
<keyword evidence="5 6" id="KW-0472">Membrane</keyword>
<dbReference type="PANTHER" id="PTHR30569:SF0">
    <property type="entry name" value="CYTOSINE PERMEASE"/>
    <property type="match status" value="1"/>
</dbReference>
<evidence type="ECO:0000313" key="8">
    <source>
        <dbReference type="Proteomes" id="UP000576082"/>
    </source>
</evidence>
<organism evidence="7 8">
    <name type="scientific">Flammeovirga aprica JL-4</name>
    <dbReference type="NCBI Taxonomy" id="694437"/>
    <lineage>
        <taxon>Bacteria</taxon>
        <taxon>Pseudomonadati</taxon>
        <taxon>Bacteroidota</taxon>
        <taxon>Cytophagia</taxon>
        <taxon>Cytophagales</taxon>
        <taxon>Flammeovirgaceae</taxon>
        <taxon>Flammeovirga</taxon>
    </lineage>
</organism>
<evidence type="ECO:0008006" key="9">
    <source>
        <dbReference type="Google" id="ProtNLM"/>
    </source>
</evidence>
<feature type="transmembrane region" description="Helical" evidence="6">
    <location>
        <begin position="199"/>
        <end position="219"/>
    </location>
</feature>
<gene>
    <name evidence="7" type="ORF">HHU12_16120</name>
</gene>
<evidence type="ECO:0000256" key="5">
    <source>
        <dbReference type="ARBA" id="ARBA00023136"/>
    </source>
</evidence>
<accession>A0A7X9RVQ0</accession>
<feature type="transmembrane region" description="Helical" evidence="6">
    <location>
        <begin position="393"/>
        <end position="411"/>
    </location>
</feature>
<evidence type="ECO:0000313" key="7">
    <source>
        <dbReference type="EMBL" id="NME69504.1"/>
    </source>
</evidence>
<feature type="transmembrane region" description="Helical" evidence="6">
    <location>
        <begin position="160"/>
        <end position="179"/>
    </location>
</feature>
<reference evidence="7 8" key="1">
    <citation type="submission" date="2020-04" db="EMBL/GenBank/DDBJ databases">
        <title>Flammeovirga sp. SR4, a novel species isolated from seawater.</title>
        <authorList>
            <person name="Wang X."/>
        </authorList>
    </citation>
    <scope>NUCLEOTIDE SEQUENCE [LARGE SCALE GENOMIC DNA]</scope>
    <source>
        <strain evidence="7 8">ATCC 23126</strain>
    </source>
</reference>
<dbReference type="GO" id="GO:0005886">
    <property type="term" value="C:plasma membrane"/>
    <property type="evidence" value="ECO:0007669"/>
    <property type="project" value="TreeGrafter"/>
</dbReference>
<feature type="transmembrane region" description="Helical" evidence="6">
    <location>
        <begin position="21"/>
        <end position="40"/>
    </location>
</feature>
<dbReference type="AlphaFoldDB" id="A0A7X9RVQ0"/>
<sequence>MSDQNQYTTSKVEAKDFMSGWAIALIIAGTGVSLPILYLGSEITLEAGFENALYAFGVSTLVLTMLSFCTTLIGNRSRLSTYMILSFPFGTKGVKLINLMIGICLLGWYAVALELLAEAINDTTLSLFEFQTPFWVVIFGSSIIITLSTMYGIKSLERLANFFVPFLLLFLIGVMFYSFDENMTWNKIINFTPTLPTLSTFEATSILIGSSILLPVLMADFSRFVHNDKHSLISVLGVTLGFPLVLLISAILAINTGEKDIMKMMQMMGLILPAFVLLFITTWVTNATNLYSVVLTFSTISEKFTFKKLCIITSLLGTLLALGRFSDHLFDFLSLLGVFTPSVSAIYIIDFFLLKKQNYQLEDRPQWGILALTAWLVSSGISLLSYYETITITSIYFFDSLIIAGLIYFFGSKYINQN</sequence>
<feature type="transmembrane region" description="Helical" evidence="6">
    <location>
        <begin position="231"/>
        <end position="254"/>
    </location>
</feature>
<feature type="transmembrane region" description="Helical" evidence="6">
    <location>
        <begin position="133"/>
        <end position="153"/>
    </location>
</feature>
<name>A0A7X9RVQ0_9BACT</name>
<feature type="transmembrane region" description="Helical" evidence="6">
    <location>
        <begin position="96"/>
        <end position="113"/>
    </location>
</feature>
<keyword evidence="3 6" id="KW-0812">Transmembrane</keyword>
<dbReference type="Gene3D" id="1.10.4160.10">
    <property type="entry name" value="Hydantoin permease"/>
    <property type="match status" value="1"/>
</dbReference>
<dbReference type="InterPro" id="IPR001248">
    <property type="entry name" value="Pur-cyt_permease"/>
</dbReference>
<comment type="similarity">
    <text evidence="2">Belongs to the purine-cytosine permease (2.A.39) family.</text>
</comment>
<evidence type="ECO:0000256" key="1">
    <source>
        <dbReference type="ARBA" id="ARBA00004141"/>
    </source>
</evidence>
<dbReference type="GO" id="GO:0015209">
    <property type="term" value="F:cytosine transmembrane transporter activity"/>
    <property type="evidence" value="ECO:0007669"/>
    <property type="project" value="InterPro"/>
</dbReference>
<feature type="transmembrane region" description="Helical" evidence="6">
    <location>
        <begin position="309"/>
        <end position="326"/>
    </location>
</feature>
<proteinExistence type="inferred from homology"/>
<dbReference type="Pfam" id="PF02133">
    <property type="entry name" value="Transp_cyt_pur"/>
    <property type="match status" value="1"/>
</dbReference>
<feature type="transmembrane region" description="Helical" evidence="6">
    <location>
        <begin position="52"/>
        <end position="75"/>
    </location>
</feature>
<feature type="transmembrane region" description="Helical" evidence="6">
    <location>
        <begin position="274"/>
        <end position="297"/>
    </location>
</feature>